<proteinExistence type="predicted"/>
<dbReference type="AlphaFoldDB" id="A0A165BD42"/>
<reference evidence="1 2" key="1">
    <citation type="journal article" date="2016" name="Mol. Biol. Evol.">
        <title>Comparative Genomics of Early-Diverging Mushroom-Forming Fungi Provides Insights into the Origins of Lignocellulose Decay Capabilities.</title>
        <authorList>
            <person name="Nagy L.G."/>
            <person name="Riley R."/>
            <person name="Tritt A."/>
            <person name="Adam C."/>
            <person name="Daum C."/>
            <person name="Floudas D."/>
            <person name="Sun H."/>
            <person name="Yadav J.S."/>
            <person name="Pangilinan J."/>
            <person name="Larsson K.H."/>
            <person name="Matsuura K."/>
            <person name="Barry K."/>
            <person name="Labutti K."/>
            <person name="Kuo R."/>
            <person name="Ohm R.A."/>
            <person name="Bhattacharya S.S."/>
            <person name="Shirouzu T."/>
            <person name="Yoshinaga Y."/>
            <person name="Martin F.M."/>
            <person name="Grigoriev I.V."/>
            <person name="Hibbett D.S."/>
        </authorList>
    </citation>
    <scope>NUCLEOTIDE SEQUENCE [LARGE SCALE GENOMIC DNA]</scope>
    <source>
        <strain evidence="1 2">HHB12029</strain>
    </source>
</reference>
<dbReference type="Proteomes" id="UP000077266">
    <property type="component" value="Unassembled WGS sequence"/>
</dbReference>
<dbReference type="STRING" id="1314781.A0A165BD42"/>
<sequence length="279" mass="31687">DCLYDYCTARSLCRLARTCVATRQAVENYLRHALNVNKLLARFFGSLDGARAFRNLQARYEFVVSGSQALQLIDRTVYPKSDLDIYVFPLDGEAVGQWLIDQAGYEFLPLYSNEGRTFQQAVTTLRRLLNNNEPLESDDDTIEDIYGAPAVRGVLRFAKRTADSDLSVPLTQDKARLEVQVIVSQTAPIHSVISFHATMSMNFITWDRVYSLYPRATLEERRALVTFGKGVGFEEAMLKYTSRGYRIETMLFEEDTAAGAFALGSRWVGDERCWVVRLD</sequence>
<dbReference type="OrthoDB" id="3041043at2759"/>
<feature type="non-terminal residue" evidence="1">
    <location>
        <position position="279"/>
    </location>
</feature>
<organism evidence="1 2">
    <name type="scientific">Exidia glandulosa HHB12029</name>
    <dbReference type="NCBI Taxonomy" id="1314781"/>
    <lineage>
        <taxon>Eukaryota</taxon>
        <taxon>Fungi</taxon>
        <taxon>Dikarya</taxon>
        <taxon>Basidiomycota</taxon>
        <taxon>Agaricomycotina</taxon>
        <taxon>Agaricomycetes</taxon>
        <taxon>Auriculariales</taxon>
        <taxon>Exidiaceae</taxon>
        <taxon>Exidia</taxon>
    </lineage>
</organism>
<evidence type="ECO:0000313" key="1">
    <source>
        <dbReference type="EMBL" id="KZV80362.1"/>
    </source>
</evidence>
<evidence type="ECO:0000313" key="2">
    <source>
        <dbReference type="Proteomes" id="UP000077266"/>
    </source>
</evidence>
<dbReference type="EMBL" id="KV426493">
    <property type="protein sequence ID" value="KZV80362.1"/>
    <property type="molecule type" value="Genomic_DNA"/>
</dbReference>
<feature type="non-terminal residue" evidence="1">
    <location>
        <position position="1"/>
    </location>
</feature>
<gene>
    <name evidence="1" type="ORF">EXIGLDRAFT_589166</name>
</gene>
<protein>
    <submittedName>
        <fullName evidence="1">Uncharacterized protein</fullName>
    </submittedName>
</protein>
<accession>A0A165BD42</accession>
<dbReference type="InParanoid" id="A0A165BD42"/>
<keyword evidence="2" id="KW-1185">Reference proteome</keyword>
<name>A0A165BD42_EXIGL</name>